<protein>
    <submittedName>
        <fullName evidence="1">Uncharacterized protein</fullName>
    </submittedName>
</protein>
<keyword evidence="2" id="KW-1185">Reference proteome</keyword>
<name>A0AAD3XXU7_NEPGR</name>
<organism evidence="1 2">
    <name type="scientific">Nepenthes gracilis</name>
    <name type="common">Slender pitcher plant</name>
    <dbReference type="NCBI Taxonomy" id="150966"/>
    <lineage>
        <taxon>Eukaryota</taxon>
        <taxon>Viridiplantae</taxon>
        <taxon>Streptophyta</taxon>
        <taxon>Embryophyta</taxon>
        <taxon>Tracheophyta</taxon>
        <taxon>Spermatophyta</taxon>
        <taxon>Magnoliopsida</taxon>
        <taxon>eudicotyledons</taxon>
        <taxon>Gunneridae</taxon>
        <taxon>Pentapetalae</taxon>
        <taxon>Caryophyllales</taxon>
        <taxon>Nepenthaceae</taxon>
        <taxon>Nepenthes</taxon>
    </lineage>
</organism>
<dbReference type="Proteomes" id="UP001279734">
    <property type="component" value="Unassembled WGS sequence"/>
</dbReference>
<evidence type="ECO:0000313" key="1">
    <source>
        <dbReference type="EMBL" id="GMH20056.1"/>
    </source>
</evidence>
<evidence type="ECO:0000313" key="2">
    <source>
        <dbReference type="Proteomes" id="UP001279734"/>
    </source>
</evidence>
<proteinExistence type="predicted"/>
<reference evidence="1" key="1">
    <citation type="submission" date="2023-05" db="EMBL/GenBank/DDBJ databases">
        <title>Nepenthes gracilis genome sequencing.</title>
        <authorList>
            <person name="Fukushima K."/>
        </authorList>
    </citation>
    <scope>NUCLEOTIDE SEQUENCE</scope>
    <source>
        <strain evidence="1">SING2019-196</strain>
    </source>
</reference>
<dbReference type="AlphaFoldDB" id="A0AAD3XXU7"/>
<sequence>MGRCRQLLRNFDIIDTRLTFCEAPISFEGPCYNNQAPQIEMRGLLEGPSSLSAIPKPSWILFQDLRGLAFTGSGGAAVLDGHGEAALDRHHLWRKGQT</sequence>
<gene>
    <name evidence="1" type="ORF">Nepgr_021897</name>
</gene>
<accession>A0AAD3XXU7</accession>
<comment type="caution">
    <text evidence="1">The sequence shown here is derived from an EMBL/GenBank/DDBJ whole genome shotgun (WGS) entry which is preliminary data.</text>
</comment>
<dbReference type="EMBL" id="BSYO01000021">
    <property type="protein sequence ID" value="GMH20056.1"/>
    <property type="molecule type" value="Genomic_DNA"/>
</dbReference>